<evidence type="ECO:0000313" key="2">
    <source>
        <dbReference type="Proteomes" id="UP001596512"/>
    </source>
</evidence>
<dbReference type="SUPFAM" id="SSF55961">
    <property type="entry name" value="Bet v1-like"/>
    <property type="match status" value="1"/>
</dbReference>
<name>A0ABW2TSB6_9PSEU</name>
<dbReference type="Gene3D" id="3.30.530.20">
    <property type="match status" value="1"/>
</dbReference>
<dbReference type="EMBL" id="JBHTEY010000004">
    <property type="protein sequence ID" value="MFC7616710.1"/>
    <property type="molecule type" value="Genomic_DNA"/>
</dbReference>
<dbReference type="InterPro" id="IPR023393">
    <property type="entry name" value="START-like_dom_sf"/>
</dbReference>
<sequence>MTNALGRVLRGVRGEWTFTADGPGAVVRWTYEFLPARRALVAGVVVPVWRRYQARCLAAVVRVIGG</sequence>
<reference evidence="2" key="1">
    <citation type="journal article" date="2019" name="Int. J. Syst. Evol. Microbiol.">
        <title>The Global Catalogue of Microorganisms (GCM) 10K type strain sequencing project: providing services to taxonomists for standard genome sequencing and annotation.</title>
        <authorList>
            <consortium name="The Broad Institute Genomics Platform"/>
            <consortium name="The Broad Institute Genome Sequencing Center for Infectious Disease"/>
            <person name="Wu L."/>
            <person name="Ma J."/>
        </authorList>
    </citation>
    <scope>NUCLEOTIDE SEQUENCE [LARGE SCALE GENOMIC DNA]</scope>
    <source>
        <strain evidence="2">JCM 17695</strain>
    </source>
</reference>
<keyword evidence="2" id="KW-1185">Reference proteome</keyword>
<accession>A0ABW2TSB6</accession>
<organism evidence="1 2">
    <name type="scientific">Actinokineospora soli</name>
    <dbReference type="NCBI Taxonomy" id="1048753"/>
    <lineage>
        <taxon>Bacteria</taxon>
        <taxon>Bacillati</taxon>
        <taxon>Actinomycetota</taxon>
        <taxon>Actinomycetes</taxon>
        <taxon>Pseudonocardiales</taxon>
        <taxon>Pseudonocardiaceae</taxon>
        <taxon>Actinokineospora</taxon>
    </lineage>
</organism>
<proteinExistence type="predicted"/>
<gene>
    <name evidence="1" type="ORF">ACFQV2_27890</name>
</gene>
<protein>
    <recommendedName>
        <fullName evidence="3">Polyketide cyclase / dehydrase and lipid transport</fullName>
    </recommendedName>
</protein>
<evidence type="ECO:0008006" key="3">
    <source>
        <dbReference type="Google" id="ProtNLM"/>
    </source>
</evidence>
<comment type="caution">
    <text evidence="1">The sequence shown here is derived from an EMBL/GenBank/DDBJ whole genome shotgun (WGS) entry which is preliminary data.</text>
</comment>
<evidence type="ECO:0000313" key="1">
    <source>
        <dbReference type="EMBL" id="MFC7616710.1"/>
    </source>
</evidence>
<dbReference type="Proteomes" id="UP001596512">
    <property type="component" value="Unassembled WGS sequence"/>
</dbReference>